<dbReference type="EC" id="2.7.4.22" evidence="3"/>
<evidence type="ECO:0000256" key="5">
    <source>
        <dbReference type="ARBA" id="ARBA00032092"/>
    </source>
</evidence>
<accession>A0A498IBP7</accession>
<evidence type="ECO:0000313" key="8">
    <source>
        <dbReference type="EMBL" id="RXH80886.1"/>
    </source>
</evidence>
<comment type="pathway">
    <text evidence="1">Pyrimidine metabolism; CTP biosynthesis via de novo pathway; UDP from UMP (UMPK route): step 1/1.</text>
</comment>
<feature type="domain" description="Aspartate/glutamate/uridylate kinase" evidence="7">
    <location>
        <begin position="138"/>
        <end position="198"/>
    </location>
</feature>
<dbReference type="Gene3D" id="3.40.1160.10">
    <property type="entry name" value="Acetylglutamate kinase-like"/>
    <property type="match status" value="2"/>
</dbReference>
<comment type="caution">
    <text evidence="8">The sequence shown here is derived from an EMBL/GenBank/DDBJ whole genome shotgun (WGS) entry which is preliminary data.</text>
</comment>
<evidence type="ECO:0000256" key="3">
    <source>
        <dbReference type="ARBA" id="ARBA00012899"/>
    </source>
</evidence>
<dbReference type="PANTHER" id="PTHR42833:SF1">
    <property type="entry name" value="UMP KINASE"/>
    <property type="match status" value="1"/>
</dbReference>
<name>A0A498IBP7_MALDO</name>
<dbReference type="Proteomes" id="UP000290289">
    <property type="component" value="Chromosome 12"/>
</dbReference>
<organism evidence="8 9">
    <name type="scientific">Malus domestica</name>
    <name type="common">Apple</name>
    <name type="synonym">Pyrus malus</name>
    <dbReference type="NCBI Taxonomy" id="3750"/>
    <lineage>
        <taxon>Eukaryota</taxon>
        <taxon>Viridiplantae</taxon>
        <taxon>Streptophyta</taxon>
        <taxon>Embryophyta</taxon>
        <taxon>Tracheophyta</taxon>
        <taxon>Spermatophyta</taxon>
        <taxon>Magnoliopsida</taxon>
        <taxon>eudicotyledons</taxon>
        <taxon>Gunneridae</taxon>
        <taxon>Pentapetalae</taxon>
        <taxon>rosids</taxon>
        <taxon>fabids</taxon>
        <taxon>Rosales</taxon>
        <taxon>Rosaceae</taxon>
        <taxon>Amygdaloideae</taxon>
        <taxon>Maleae</taxon>
        <taxon>Malus</taxon>
    </lineage>
</organism>
<feature type="compositionally biased region" description="Polar residues" evidence="6">
    <location>
        <begin position="23"/>
        <end position="39"/>
    </location>
</feature>
<dbReference type="PANTHER" id="PTHR42833">
    <property type="entry name" value="URIDYLATE KINASE"/>
    <property type="match status" value="1"/>
</dbReference>
<dbReference type="Pfam" id="PF00696">
    <property type="entry name" value="AA_kinase"/>
    <property type="match status" value="1"/>
</dbReference>
<dbReference type="EMBL" id="RDQH01000338">
    <property type="protein sequence ID" value="RXH80886.1"/>
    <property type="molecule type" value="Genomic_DNA"/>
</dbReference>
<evidence type="ECO:0000313" key="9">
    <source>
        <dbReference type="Proteomes" id="UP000290289"/>
    </source>
</evidence>
<proteinExistence type="inferred from homology"/>
<dbReference type="STRING" id="3750.A0A498IBP7"/>
<evidence type="ECO:0000259" key="7">
    <source>
        <dbReference type="Pfam" id="PF00696"/>
    </source>
</evidence>
<protein>
    <recommendedName>
        <fullName evidence="3">UMP kinase</fullName>
        <ecNumber evidence="3">2.7.4.22</ecNumber>
    </recommendedName>
    <alternativeName>
        <fullName evidence="5">Uridine monophosphate kinase</fullName>
    </alternativeName>
</protein>
<evidence type="ECO:0000256" key="2">
    <source>
        <dbReference type="ARBA" id="ARBA00007614"/>
    </source>
</evidence>
<dbReference type="InterPro" id="IPR001048">
    <property type="entry name" value="Asp/Glu/Uridylate_kinase"/>
</dbReference>
<feature type="region of interest" description="Disordered" evidence="6">
    <location>
        <begin position="1"/>
        <end position="39"/>
    </location>
</feature>
<comment type="similarity">
    <text evidence="2">Belongs to the UMP kinase family.</text>
</comment>
<evidence type="ECO:0000256" key="4">
    <source>
        <dbReference type="ARBA" id="ARBA00022975"/>
    </source>
</evidence>
<gene>
    <name evidence="8" type="ORF">DVH24_004800</name>
</gene>
<reference evidence="8 9" key="1">
    <citation type="submission" date="2018-10" db="EMBL/GenBank/DDBJ databases">
        <title>A high-quality apple genome assembly.</title>
        <authorList>
            <person name="Hu J."/>
        </authorList>
    </citation>
    <scope>NUCLEOTIDE SEQUENCE [LARGE SCALE GENOMIC DNA]</scope>
    <source>
        <strain evidence="9">cv. HFTH1</strain>
        <tissue evidence="8">Young leaf</tissue>
    </source>
</reference>
<dbReference type="AlphaFoldDB" id="A0A498IBP7"/>
<keyword evidence="4" id="KW-0665">Pyrimidine biosynthesis</keyword>
<dbReference type="GO" id="GO:0033862">
    <property type="term" value="F:UMP kinase activity"/>
    <property type="evidence" value="ECO:0007669"/>
    <property type="project" value="UniProtKB-EC"/>
</dbReference>
<keyword evidence="9" id="KW-1185">Reference proteome</keyword>
<sequence length="199" mass="21438">MEQIVGNSVGAKATSDNDKGVSSLDNTPRQSKSFGYGTTVSSPVGKMNNKVKSAPSIKWRRVVFKISSAALAGTAPNNVDSMRGLVIGQLAMLFAKEVVLACRNGVEVAIVGRNFFCGDAWVMVTGLDRIIEVLHTRLVNAEAALKGTNADGVYDCNSQDNNFTFDHISMRELVTRGATSMDMMALTFCEENRIPVVVL</sequence>
<dbReference type="InterPro" id="IPR036393">
    <property type="entry name" value="AceGlu_kinase-like_sf"/>
</dbReference>
<evidence type="ECO:0000256" key="6">
    <source>
        <dbReference type="SAM" id="MobiDB-lite"/>
    </source>
</evidence>
<dbReference type="GO" id="GO:0006225">
    <property type="term" value="P:UDP biosynthetic process"/>
    <property type="evidence" value="ECO:0007669"/>
    <property type="project" value="TreeGrafter"/>
</dbReference>
<evidence type="ECO:0000256" key="1">
    <source>
        <dbReference type="ARBA" id="ARBA00004791"/>
    </source>
</evidence>
<dbReference type="SUPFAM" id="SSF53633">
    <property type="entry name" value="Carbamate kinase-like"/>
    <property type="match status" value="1"/>
</dbReference>